<keyword evidence="3" id="KW-1185">Reference proteome</keyword>
<organism evidence="2 3">
    <name type="scientific">Pseudooctadecabacter jejudonensis</name>
    <dbReference type="NCBI Taxonomy" id="1391910"/>
    <lineage>
        <taxon>Bacteria</taxon>
        <taxon>Pseudomonadati</taxon>
        <taxon>Pseudomonadota</taxon>
        <taxon>Alphaproteobacteria</taxon>
        <taxon>Rhodobacterales</taxon>
        <taxon>Paracoccaceae</taxon>
        <taxon>Pseudooctadecabacter</taxon>
    </lineage>
</organism>
<sequence>MQFVRLVLGGFVILGVIYICVSLYSRSVRREKLENWWDEAPVDGMTREAYIAEGMAKYEVGLRRKLIWLIFVIPPLVVGTIIYFIN</sequence>
<keyword evidence="1" id="KW-0472">Membrane</keyword>
<feature type="transmembrane region" description="Helical" evidence="1">
    <location>
        <begin position="66"/>
        <end position="85"/>
    </location>
</feature>
<proteinExistence type="predicted"/>
<accession>A0A1Y5T5I8</accession>
<dbReference type="OrthoDB" id="7632202at2"/>
<keyword evidence="1" id="KW-0812">Transmembrane</keyword>
<name>A0A1Y5T5I8_9RHOB</name>
<feature type="transmembrane region" description="Helical" evidence="1">
    <location>
        <begin position="6"/>
        <end position="24"/>
    </location>
</feature>
<evidence type="ECO:0000313" key="2">
    <source>
        <dbReference type="EMBL" id="SLN56354.1"/>
    </source>
</evidence>
<dbReference type="RefSeq" id="WP_085865367.1">
    <property type="nucleotide sequence ID" value="NZ_FWFT01000005.1"/>
</dbReference>
<keyword evidence="1" id="KW-1133">Transmembrane helix</keyword>
<evidence type="ECO:0000313" key="3">
    <source>
        <dbReference type="Proteomes" id="UP000193623"/>
    </source>
</evidence>
<evidence type="ECO:0000256" key="1">
    <source>
        <dbReference type="SAM" id="Phobius"/>
    </source>
</evidence>
<evidence type="ECO:0008006" key="4">
    <source>
        <dbReference type="Google" id="ProtNLM"/>
    </source>
</evidence>
<dbReference type="Proteomes" id="UP000193623">
    <property type="component" value="Unassembled WGS sequence"/>
</dbReference>
<dbReference type="AlphaFoldDB" id="A0A1Y5T5I8"/>
<reference evidence="2 3" key="1">
    <citation type="submission" date="2017-03" db="EMBL/GenBank/DDBJ databases">
        <authorList>
            <person name="Afonso C.L."/>
            <person name="Miller P.J."/>
            <person name="Scott M.A."/>
            <person name="Spackman E."/>
            <person name="Goraichik I."/>
            <person name="Dimitrov K.M."/>
            <person name="Suarez D.L."/>
            <person name="Swayne D.E."/>
        </authorList>
    </citation>
    <scope>NUCLEOTIDE SEQUENCE [LARGE SCALE GENOMIC DNA]</scope>
    <source>
        <strain evidence="2 3">CECT 8397</strain>
    </source>
</reference>
<dbReference type="EMBL" id="FWFT01000005">
    <property type="protein sequence ID" value="SLN56354.1"/>
    <property type="molecule type" value="Genomic_DNA"/>
</dbReference>
<protein>
    <recommendedName>
        <fullName evidence="4">Cation/multidrug efflux pump</fullName>
    </recommendedName>
</protein>
<gene>
    <name evidence="2" type="ORF">PSJ8397_02988</name>
</gene>